<reference evidence="1" key="1">
    <citation type="submission" date="2020-10" db="EMBL/GenBank/DDBJ databases">
        <authorList>
            <person name="Castelo-Branco R."/>
            <person name="Eusebio N."/>
            <person name="Adriana R."/>
            <person name="Vieira A."/>
            <person name="Brugerolle De Fraissinette N."/>
            <person name="Rezende De Castro R."/>
            <person name="Schneider M.P."/>
            <person name="Vasconcelos V."/>
            <person name="Leao P.N."/>
        </authorList>
    </citation>
    <scope>NUCLEOTIDE SEQUENCE</scope>
    <source>
        <strain evidence="1">LEGE 07157</strain>
    </source>
</reference>
<evidence type="ECO:0000313" key="1">
    <source>
        <dbReference type="EMBL" id="MBE9118121.1"/>
    </source>
</evidence>
<proteinExistence type="predicted"/>
<evidence type="ECO:0000313" key="2">
    <source>
        <dbReference type="Proteomes" id="UP000654482"/>
    </source>
</evidence>
<dbReference type="AlphaFoldDB" id="A0A8J7E1Z2"/>
<accession>A0A8J7E1Z2</accession>
<protein>
    <recommendedName>
        <fullName evidence="3">FecR protein domain-containing protein</fullName>
    </recommendedName>
</protein>
<keyword evidence="2" id="KW-1185">Reference proteome</keyword>
<comment type="caution">
    <text evidence="1">The sequence shown here is derived from an EMBL/GenBank/DDBJ whole genome shotgun (WGS) entry which is preliminary data.</text>
</comment>
<organism evidence="1 2">
    <name type="scientific">Lusitaniella coriacea LEGE 07157</name>
    <dbReference type="NCBI Taxonomy" id="945747"/>
    <lineage>
        <taxon>Bacteria</taxon>
        <taxon>Bacillati</taxon>
        <taxon>Cyanobacteriota</taxon>
        <taxon>Cyanophyceae</taxon>
        <taxon>Spirulinales</taxon>
        <taxon>Lusitaniellaceae</taxon>
        <taxon>Lusitaniella</taxon>
    </lineage>
</organism>
<sequence length="241" mass="26234">MLTKRSQRYLLLSLLWGFCLALILGGIHRPAIAHINATTIVEILDGEEVFIENQQAKVDDRATFQQTIQTQESRASLLFNNSAAGRMGPESSITVGQCIEVQQGSLLASGPANGCTANFTIDVQGTVYMMEVNEQGGSSLKVLEGEVEVTPKGNTKPIAINQGEQLNISPDGIFGKIVALSQGDVESLLRGVLFEGFEVEIPGMEKLQAALENLYPNIDLPRLPGFSRPNIPRPRIPRPFF</sequence>
<dbReference type="EMBL" id="JADEWZ010000038">
    <property type="protein sequence ID" value="MBE9118121.1"/>
    <property type="molecule type" value="Genomic_DNA"/>
</dbReference>
<dbReference type="RefSeq" id="WP_194031210.1">
    <property type="nucleotide sequence ID" value="NZ_JADEWZ010000038.1"/>
</dbReference>
<evidence type="ECO:0008006" key="3">
    <source>
        <dbReference type="Google" id="ProtNLM"/>
    </source>
</evidence>
<gene>
    <name evidence="1" type="ORF">IQ249_19690</name>
</gene>
<dbReference type="Proteomes" id="UP000654482">
    <property type="component" value="Unassembled WGS sequence"/>
</dbReference>
<name>A0A8J7E1Z2_9CYAN</name>